<dbReference type="RefSeq" id="WP_087506505.1">
    <property type="nucleotide sequence ID" value="NZ_BMDX01000003.1"/>
</dbReference>
<gene>
    <name evidence="2" type="primary">tusC</name>
    <name evidence="2" type="ORF">GCM10011369_08050</name>
</gene>
<protein>
    <submittedName>
        <fullName evidence="2">Sulfurtransferase TusC</fullName>
    </submittedName>
</protein>
<evidence type="ECO:0000313" key="3">
    <source>
        <dbReference type="Proteomes" id="UP000619743"/>
    </source>
</evidence>
<dbReference type="OrthoDB" id="9789418at2"/>
<dbReference type="Proteomes" id="UP000619743">
    <property type="component" value="Unassembled WGS sequence"/>
</dbReference>
<dbReference type="InterPro" id="IPR017462">
    <property type="entry name" value="Sulphur_relay_TusC/DsrF"/>
</dbReference>
<dbReference type="AlphaFoldDB" id="A0A8J2U311"/>
<dbReference type="Gene3D" id="3.40.1260.10">
    <property type="entry name" value="DsrEFH-like"/>
    <property type="match status" value="1"/>
</dbReference>
<proteinExistence type="inferred from homology"/>
<reference evidence="3" key="1">
    <citation type="journal article" date="2019" name="Int. J. Syst. Evol. Microbiol.">
        <title>The Global Catalogue of Microorganisms (GCM) 10K type strain sequencing project: providing services to taxonomists for standard genome sequencing and annotation.</title>
        <authorList>
            <consortium name="The Broad Institute Genomics Platform"/>
            <consortium name="The Broad Institute Genome Sequencing Center for Infectious Disease"/>
            <person name="Wu L."/>
            <person name="Ma J."/>
        </authorList>
    </citation>
    <scope>NUCLEOTIDE SEQUENCE [LARGE SCALE GENOMIC DNA]</scope>
    <source>
        <strain evidence="3">CGMCC 1.10130</strain>
    </source>
</reference>
<sequence length="116" mass="12519">MIVIWSTQPVIGTIKARETLDAALAFAAYDQPVRLLFSGQGIRQLLPTANAQDSGAKNLGKLFNALPLFDIDTVYVAADGLDSMAINQDTLIGNPELITSDAIRQLLLEATHVIRV</sequence>
<evidence type="ECO:0000256" key="1">
    <source>
        <dbReference type="ARBA" id="ARBA00005996"/>
    </source>
</evidence>
<evidence type="ECO:0000313" key="2">
    <source>
        <dbReference type="EMBL" id="GGA68832.1"/>
    </source>
</evidence>
<dbReference type="EMBL" id="BMDX01000003">
    <property type="protein sequence ID" value="GGA68832.1"/>
    <property type="molecule type" value="Genomic_DNA"/>
</dbReference>
<comment type="similarity">
    <text evidence="1">Belongs to the DsrF/TusC family.</text>
</comment>
<dbReference type="InterPro" id="IPR027396">
    <property type="entry name" value="DsrEFH-like"/>
</dbReference>
<dbReference type="PANTHER" id="PTHR38780">
    <property type="entry name" value="PROTEIN TUSC"/>
    <property type="match status" value="1"/>
</dbReference>
<dbReference type="PANTHER" id="PTHR38780:SF1">
    <property type="entry name" value="PROTEIN TUSC"/>
    <property type="match status" value="1"/>
</dbReference>
<name>A0A8J2U311_9GAMM</name>
<dbReference type="SUPFAM" id="SSF75169">
    <property type="entry name" value="DsrEFH-like"/>
    <property type="match status" value="1"/>
</dbReference>
<dbReference type="Pfam" id="PF02635">
    <property type="entry name" value="DsrE"/>
    <property type="match status" value="1"/>
</dbReference>
<keyword evidence="3" id="KW-1185">Reference proteome</keyword>
<dbReference type="InterPro" id="IPR003787">
    <property type="entry name" value="Sulphur_relay_DsrE/F-like"/>
</dbReference>
<organism evidence="2 3">
    <name type="scientific">Neiella marina</name>
    <dbReference type="NCBI Taxonomy" id="508461"/>
    <lineage>
        <taxon>Bacteria</taxon>
        <taxon>Pseudomonadati</taxon>
        <taxon>Pseudomonadota</taxon>
        <taxon>Gammaproteobacteria</taxon>
        <taxon>Alteromonadales</taxon>
        <taxon>Echinimonadaceae</taxon>
        <taxon>Neiella</taxon>
    </lineage>
</organism>
<comment type="caution">
    <text evidence="2">The sequence shown here is derived from an EMBL/GenBank/DDBJ whole genome shotgun (WGS) entry which is preliminary data.</text>
</comment>
<accession>A0A8J2U311</accession>